<dbReference type="CDD" id="cd06558">
    <property type="entry name" value="crotonase-like"/>
    <property type="match status" value="1"/>
</dbReference>
<keyword evidence="4" id="KW-1185">Reference proteome</keyword>
<dbReference type="FunFam" id="3.90.226.10:FF:000009">
    <property type="entry name" value="Carnitinyl-CoA dehydratase"/>
    <property type="match status" value="1"/>
</dbReference>
<name>A0A923M2V7_9BURK</name>
<dbReference type="Proteomes" id="UP000596827">
    <property type="component" value="Unassembled WGS sequence"/>
</dbReference>
<dbReference type="GO" id="GO:0006635">
    <property type="term" value="P:fatty acid beta-oxidation"/>
    <property type="evidence" value="ECO:0007669"/>
    <property type="project" value="TreeGrafter"/>
</dbReference>
<reference evidence="3" key="1">
    <citation type="submission" date="2020-08" db="EMBL/GenBank/DDBJ databases">
        <title>Ramlibacter sp. GTP1 16S ribosomal RNA gene genome sequencing and assembly.</title>
        <authorList>
            <person name="Kang M."/>
        </authorList>
    </citation>
    <scope>NUCLEOTIDE SEQUENCE</scope>
    <source>
        <strain evidence="3">GTP1</strain>
    </source>
</reference>
<dbReference type="GO" id="GO:0016829">
    <property type="term" value="F:lyase activity"/>
    <property type="evidence" value="ECO:0007669"/>
    <property type="project" value="UniProtKB-KW"/>
</dbReference>
<dbReference type="PANTHER" id="PTHR11941">
    <property type="entry name" value="ENOYL-COA HYDRATASE-RELATED"/>
    <property type="match status" value="1"/>
</dbReference>
<dbReference type="PANTHER" id="PTHR11941:SF54">
    <property type="entry name" value="ENOYL-COA HYDRATASE, MITOCHONDRIAL"/>
    <property type="match status" value="1"/>
</dbReference>
<gene>
    <name evidence="3" type="ORF">H8R02_00285</name>
</gene>
<sequence length="267" mass="28837">MGPYETLRVEPAAGTSPEDGLRCLVLDRPEVMNAMNTQMFVELRAALHALAYDDSLRVLIVTGAGDRAFSAGGDLKQRHGMTDHQWRRQHQLAEEVLLAVKDFPVPVIAAVEGHAHGGGCELALMCDWIVASRSAQFSLPEVRRGIMPGGGGIQNLVRAAGHRRAKQLLLTARRFSAEEAALWGIVTTLAEPGDALAAALLEAREVALAAPLAAHYAKVAATRGGEVDFHTGYTLDIAAYNVLVSSLDRQEGVRAFNEKRRPRWSGT</sequence>
<dbReference type="AlphaFoldDB" id="A0A923M2V7"/>
<comment type="similarity">
    <text evidence="1">Belongs to the enoyl-CoA hydratase/isomerase family.</text>
</comment>
<dbReference type="Gene3D" id="3.90.226.10">
    <property type="entry name" value="2-enoyl-CoA Hydratase, Chain A, domain 1"/>
    <property type="match status" value="1"/>
</dbReference>
<evidence type="ECO:0000313" key="3">
    <source>
        <dbReference type="EMBL" id="MBC5762871.1"/>
    </source>
</evidence>
<comment type="caution">
    <text evidence="3">The sequence shown here is derived from an EMBL/GenBank/DDBJ whole genome shotgun (WGS) entry which is preliminary data.</text>
</comment>
<keyword evidence="2" id="KW-0456">Lyase</keyword>
<protein>
    <submittedName>
        <fullName evidence="3">Enoyl-CoA hydratase/isomerase family protein</fullName>
    </submittedName>
</protein>
<evidence type="ECO:0000313" key="4">
    <source>
        <dbReference type="Proteomes" id="UP000596827"/>
    </source>
</evidence>
<dbReference type="RefSeq" id="WP_187079356.1">
    <property type="nucleotide sequence ID" value="NZ_JACORU010000001.1"/>
</dbReference>
<dbReference type="Pfam" id="PF00378">
    <property type="entry name" value="ECH_1"/>
    <property type="match status" value="1"/>
</dbReference>
<organism evidence="3 4">
    <name type="scientific">Ramlibacter albus</name>
    <dbReference type="NCBI Taxonomy" id="2079448"/>
    <lineage>
        <taxon>Bacteria</taxon>
        <taxon>Pseudomonadati</taxon>
        <taxon>Pseudomonadota</taxon>
        <taxon>Betaproteobacteria</taxon>
        <taxon>Burkholderiales</taxon>
        <taxon>Comamonadaceae</taxon>
        <taxon>Ramlibacter</taxon>
    </lineage>
</organism>
<evidence type="ECO:0000256" key="1">
    <source>
        <dbReference type="ARBA" id="ARBA00005254"/>
    </source>
</evidence>
<dbReference type="Gene3D" id="1.10.12.10">
    <property type="entry name" value="Lyase 2-enoyl-coa Hydratase, Chain A, domain 2"/>
    <property type="match status" value="1"/>
</dbReference>
<accession>A0A923M2V7</accession>
<proteinExistence type="inferred from homology"/>
<dbReference type="InterPro" id="IPR014748">
    <property type="entry name" value="Enoyl-CoA_hydra_C"/>
</dbReference>
<dbReference type="SUPFAM" id="SSF52096">
    <property type="entry name" value="ClpP/crotonase"/>
    <property type="match status" value="1"/>
</dbReference>
<dbReference type="InterPro" id="IPR001753">
    <property type="entry name" value="Enoyl-CoA_hydra/iso"/>
</dbReference>
<dbReference type="EMBL" id="JACORU010000001">
    <property type="protein sequence ID" value="MBC5762871.1"/>
    <property type="molecule type" value="Genomic_DNA"/>
</dbReference>
<evidence type="ECO:0000256" key="2">
    <source>
        <dbReference type="ARBA" id="ARBA00023239"/>
    </source>
</evidence>
<dbReference type="InterPro" id="IPR029045">
    <property type="entry name" value="ClpP/crotonase-like_dom_sf"/>
</dbReference>